<dbReference type="Proteomes" id="UP001152797">
    <property type="component" value="Unassembled WGS sequence"/>
</dbReference>
<evidence type="ECO:0000313" key="2">
    <source>
        <dbReference type="EMBL" id="CAI4007216.1"/>
    </source>
</evidence>
<proteinExistence type="predicted"/>
<keyword evidence="4" id="KW-1185">Reference proteome</keyword>
<evidence type="ECO:0000313" key="4">
    <source>
        <dbReference type="Proteomes" id="UP001152797"/>
    </source>
</evidence>
<name>A0A9P1DCL5_9DINO</name>
<dbReference type="EMBL" id="CAMXCT010004001">
    <property type="protein sequence ID" value="CAI4007216.1"/>
    <property type="molecule type" value="Genomic_DNA"/>
</dbReference>
<comment type="caution">
    <text evidence="2">The sequence shown here is derived from an EMBL/GenBank/DDBJ whole genome shotgun (WGS) entry which is preliminary data.</text>
</comment>
<feature type="signal peptide" evidence="1">
    <location>
        <begin position="1"/>
        <end position="17"/>
    </location>
</feature>
<dbReference type="AlphaFoldDB" id="A0A9P1DCL5"/>
<feature type="chain" id="PRO_5043271312" evidence="1">
    <location>
        <begin position="18"/>
        <end position="260"/>
    </location>
</feature>
<reference evidence="3 4" key="2">
    <citation type="submission" date="2024-05" db="EMBL/GenBank/DDBJ databases">
        <authorList>
            <person name="Chen Y."/>
            <person name="Shah S."/>
            <person name="Dougan E. K."/>
            <person name="Thang M."/>
            <person name="Chan C."/>
        </authorList>
    </citation>
    <scope>NUCLEOTIDE SEQUENCE [LARGE SCALE GENOMIC DNA]</scope>
</reference>
<dbReference type="OrthoDB" id="417154at2759"/>
<accession>A0A9P1DCL5</accession>
<protein>
    <submittedName>
        <fullName evidence="2">Uncharacterized protein</fullName>
    </submittedName>
</protein>
<dbReference type="EMBL" id="CAMXCT020004001">
    <property type="protein sequence ID" value="CAL1160591.1"/>
    <property type="molecule type" value="Genomic_DNA"/>
</dbReference>
<gene>
    <name evidence="2" type="ORF">C1SCF055_LOCUS32783</name>
</gene>
<evidence type="ECO:0000313" key="3">
    <source>
        <dbReference type="EMBL" id="CAL4794528.1"/>
    </source>
</evidence>
<dbReference type="EMBL" id="CAMXCT030004001">
    <property type="protein sequence ID" value="CAL4794528.1"/>
    <property type="molecule type" value="Genomic_DNA"/>
</dbReference>
<keyword evidence="1" id="KW-0732">Signal</keyword>
<reference evidence="2" key="1">
    <citation type="submission" date="2022-10" db="EMBL/GenBank/DDBJ databases">
        <authorList>
            <person name="Chen Y."/>
            <person name="Dougan E. K."/>
            <person name="Chan C."/>
            <person name="Rhodes N."/>
            <person name="Thang M."/>
        </authorList>
    </citation>
    <scope>NUCLEOTIDE SEQUENCE</scope>
</reference>
<sequence length="260" mass="26455">MMKSLLLLGAVFFGAEAESQEIQKLLAYARQLNQTLGSLAGHAAKTRRLQQTLTLAPMPEGCPAACDGIQCAYDDSQAIINQINGGDPLAAISGFGDLLGSGCLHRTAMTCAASSTECVNVVEASSLALAPCVCDACPQFPKIYDGMGALMTALSQMSGGTPTAEQLDSLLTALCPMSSILECLDSNSACSSAVASMGDLGSSLSGLATMQSQCAAAGKPTSYATTYSFTSPTCPAQETSGADGLLQLNLLAGSLLSILS</sequence>
<evidence type="ECO:0000256" key="1">
    <source>
        <dbReference type="SAM" id="SignalP"/>
    </source>
</evidence>
<organism evidence="2">
    <name type="scientific">Cladocopium goreaui</name>
    <dbReference type="NCBI Taxonomy" id="2562237"/>
    <lineage>
        <taxon>Eukaryota</taxon>
        <taxon>Sar</taxon>
        <taxon>Alveolata</taxon>
        <taxon>Dinophyceae</taxon>
        <taxon>Suessiales</taxon>
        <taxon>Symbiodiniaceae</taxon>
        <taxon>Cladocopium</taxon>
    </lineage>
</organism>